<organism evidence="4 5">
    <name type="scientific">Acetobacter estunensis</name>
    <dbReference type="NCBI Taxonomy" id="104097"/>
    <lineage>
        <taxon>Bacteria</taxon>
        <taxon>Pseudomonadati</taxon>
        <taxon>Pseudomonadota</taxon>
        <taxon>Alphaproteobacteria</taxon>
        <taxon>Acetobacterales</taxon>
        <taxon>Acetobacteraceae</taxon>
        <taxon>Acetobacter</taxon>
    </lineage>
</organism>
<dbReference type="SUPFAM" id="SSF56317">
    <property type="entry name" value="Carbon-nitrogen hydrolase"/>
    <property type="match status" value="1"/>
</dbReference>
<keyword evidence="5" id="KW-1185">Reference proteome</keyword>
<evidence type="ECO:0000256" key="2">
    <source>
        <dbReference type="ARBA" id="ARBA00022801"/>
    </source>
</evidence>
<dbReference type="InterPro" id="IPR036526">
    <property type="entry name" value="C-N_Hydrolase_sf"/>
</dbReference>
<dbReference type="RefSeq" id="WP_166313310.1">
    <property type="nucleotide sequence ID" value="NZ_WOTH01000005.1"/>
</dbReference>
<sequence>MRIAGLQTAGTPGNIAANLAELDRAAADARAQGADILVTPELFVTGYDIGPQLFDLARVDALAAVRQMAVMHGLAILVGLAESAEELGPRKLYNSAILIDADGRELTRYRKQHLFGELDRAFFVPGDALPEIVPFHGVKIATMICYDVEFPEYVRAVALGGCEALLVPTAQMEPFTFVAREVIRTRAWENQIYVAYIDHDGREGSTVYVGNSQIVAPDATVLARIERGNGLILADVEPGAVVRAQTENPYLLDRRPAAYRRLAVEPVGNVA</sequence>
<accession>A0A967BBA2</accession>
<dbReference type="InterPro" id="IPR003010">
    <property type="entry name" value="C-N_Hydrolase"/>
</dbReference>
<proteinExistence type="inferred from homology"/>
<name>A0A967BBA2_9PROT</name>
<comment type="similarity">
    <text evidence="1">Belongs to the carbon-nitrogen hydrolase superfamily. NIT1/NIT2 family.</text>
</comment>
<keyword evidence="2" id="KW-0378">Hydrolase</keyword>
<dbReference type="Pfam" id="PF00795">
    <property type="entry name" value="CN_hydrolase"/>
    <property type="match status" value="1"/>
</dbReference>
<dbReference type="InterPro" id="IPR050345">
    <property type="entry name" value="Aliph_Amidase/BUP"/>
</dbReference>
<dbReference type="CDD" id="cd07576">
    <property type="entry name" value="R-amidase_like"/>
    <property type="match status" value="1"/>
</dbReference>
<dbReference type="PANTHER" id="PTHR43674">
    <property type="entry name" value="NITRILASE C965.09-RELATED"/>
    <property type="match status" value="1"/>
</dbReference>
<dbReference type="AlphaFoldDB" id="A0A967BBA2"/>
<reference evidence="4" key="1">
    <citation type="submission" date="2019-11" db="EMBL/GenBank/DDBJ databases">
        <title>Description of new Acetobacter species.</title>
        <authorList>
            <person name="Cleenwerck I."/>
            <person name="Sombolestani A.S."/>
        </authorList>
    </citation>
    <scope>NUCLEOTIDE SEQUENCE</scope>
    <source>
        <strain evidence="4">LMG 1626</strain>
    </source>
</reference>
<feature type="domain" description="CN hydrolase" evidence="3">
    <location>
        <begin position="1"/>
        <end position="238"/>
    </location>
</feature>
<dbReference type="GO" id="GO:0016811">
    <property type="term" value="F:hydrolase activity, acting on carbon-nitrogen (but not peptide) bonds, in linear amides"/>
    <property type="evidence" value="ECO:0007669"/>
    <property type="project" value="TreeGrafter"/>
</dbReference>
<dbReference type="InterPro" id="IPR001110">
    <property type="entry name" value="UPF0012_CS"/>
</dbReference>
<evidence type="ECO:0000256" key="1">
    <source>
        <dbReference type="ARBA" id="ARBA00010613"/>
    </source>
</evidence>
<evidence type="ECO:0000259" key="3">
    <source>
        <dbReference type="PROSITE" id="PS50263"/>
    </source>
</evidence>
<protein>
    <submittedName>
        <fullName evidence="4">Nitrilase</fullName>
    </submittedName>
</protein>
<dbReference type="PROSITE" id="PS50263">
    <property type="entry name" value="CN_HYDROLASE"/>
    <property type="match status" value="1"/>
</dbReference>
<dbReference type="Gene3D" id="3.60.110.10">
    <property type="entry name" value="Carbon-nitrogen hydrolase"/>
    <property type="match status" value="1"/>
</dbReference>
<evidence type="ECO:0000313" key="4">
    <source>
        <dbReference type="EMBL" id="NHO53177.1"/>
    </source>
</evidence>
<comment type="caution">
    <text evidence="4">The sequence shown here is derived from an EMBL/GenBank/DDBJ whole genome shotgun (WGS) entry which is preliminary data.</text>
</comment>
<dbReference type="InterPro" id="IPR044083">
    <property type="entry name" value="RamA-like"/>
</dbReference>
<dbReference type="EMBL" id="WOTH01000005">
    <property type="protein sequence ID" value="NHO53177.1"/>
    <property type="molecule type" value="Genomic_DNA"/>
</dbReference>
<dbReference type="PROSITE" id="PS01227">
    <property type="entry name" value="UPF0012"/>
    <property type="match status" value="1"/>
</dbReference>
<gene>
    <name evidence="4" type="ORF">GOB87_04275</name>
</gene>
<dbReference type="Proteomes" id="UP000597459">
    <property type="component" value="Unassembled WGS sequence"/>
</dbReference>
<dbReference type="PANTHER" id="PTHR43674:SF2">
    <property type="entry name" value="BETA-UREIDOPROPIONASE"/>
    <property type="match status" value="1"/>
</dbReference>
<evidence type="ECO:0000313" key="5">
    <source>
        <dbReference type="Proteomes" id="UP000597459"/>
    </source>
</evidence>